<gene>
    <name evidence="4" type="ORF">A2649_02100</name>
</gene>
<dbReference type="AlphaFoldDB" id="A0A1F8EE96"/>
<evidence type="ECO:0000313" key="5">
    <source>
        <dbReference type="Proteomes" id="UP000176893"/>
    </source>
</evidence>
<organism evidence="4 5">
    <name type="scientific">Candidatus Yanofskybacteria bacterium RIFCSPHIGHO2_01_FULL_41_26</name>
    <dbReference type="NCBI Taxonomy" id="1802661"/>
    <lineage>
        <taxon>Bacteria</taxon>
        <taxon>Candidatus Yanofskyibacteriota</taxon>
    </lineage>
</organism>
<dbReference type="InterPro" id="IPR016047">
    <property type="entry name" value="M23ase_b-sheet_dom"/>
</dbReference>
<dbReference type="Pfam" id="PF01551">
    <property type="entry name" value="Peptidase_M23"/>
    <property type="match status" value="1"/>
</dbReference>
<dbReference type="InterPro" id="IPR050570">
    <property type="entry name" value="Cell_wall_metabolism_enzyme"/>
</dbReference>
<keyword evidence="1 2" id="KW-0732">Signal</keyword>
<dbReference type="GO" id="GO:0004222">
    <property type="term" value="F:metalloendopeptidase activity"/>
    <property type="evidence" value="ECO:0007669"/>
    <property type="project" value="TreeGrafter"/>
</dbReference>
<dbReference type="Gene3D" id="2.70.70.10">
    <property type="entry name" value="Glucose Permease (Domain IIA)"/>
    <property type="match status" value="1"/>
</dbReference>
<comment type="caution">
    <text evidence="4">The sequence shown here is derived from an EMBL/GenBank/DDBJ whole genome shotgun (WGS) entry which is preliminary data.</text>
</comment>
<evidence type="ECO:0000313" key="4">
    <source>
        <dbReference type="EMBL" id="OGM99176.1"/>
    </source>
</evidence>
<dbReference type="SUPFAM" id="SSF51261">
    <property type="entry name" value="Duplicated hybrid motif"/>
    <property type="match status" value="1"/>
</dbReference>
<dbReference type="CDD" id="cd12797">
    <property type="entry name" value="M23_peptidase"/>
    <property type="match status" value="1"/>
</dbReference>
<evidence type="ECO:0000256" key="1">
    <source>
        <dbReference type="ARBA" id="ARBA00022729"/>
    </source>
</evidence>
<reference evidence="4 5" key="1">
    <citation type="journal article" date="2016" name="Nat. Commun.">
        <title>Thousands of microbial genomes shed light on interconnected biogeochemical processes in an aquifer system.</title>
        <authorList>
            <person name="Anantharaman K."/>
            <person name="Brown C.T."/>
            <person name="Hug L.A."/>
            <person name="Sharon I."/>
            <person name="Castelle C.J."/>
            <person name="Probst A.J."/>
            <person name="Thomas B.C."/>
            <person name="Singh A."/>
            <person name="Wilkins M.J."/>
            <person name="Karaoz U."/>
            <person name="Brodie E.L."/>
            <person name="Williams K.H."/>
            <person name="Hubbard S.S."/>
            <person name="Banfield J.F."/>
        </authorList>
    </citation>
    <scope>NUCLEOTIDE SEQUENCE [LARGE SCALE GENOMIC DNA]</scope>
</reference>
<proteinExistence type="predicted"/>
<dbReference type="EMBL" id="MGJB01000002">
    <property type="protein sequence ID" value="OGM99176.1"/>
    <property type="molecule type" value="Genomic_DNA"/>
</dbReference>
<evidence type="ECO:0000259" key="3">
    <source>
        <dbReference type="Pfam" id="PF01551"/>
    </source>
</evidence>
<dbReference type="InterPro" id="IPR011055">
    <property type="entry name" value="Dup_hybrid_motif"/>
</dbReference>
<feature type="signal peptide" evidence="2">
    <location>
        <begin position="1"/>
        <end position="22"/>
    </location>
</feature>
<evidence type="ECO:0000256" key="2">
    <source>
        <dbReference type="SAM" id="SignalP"/>
    </source>
</evidence>
<accession>A0A1F8EE96</accession>
<dbReference type="Proteomes" id="UP000176893">
    <property type="component" value="Unassembled WGS sequence"/>
</dbReference>
<dbReference type="PANTHER" id="PTHR21666:SF289">
    <property type="entry name" value="L-ALA--D-GLU ENDOPEPTIDASE"/>
    <property type="match status" value="1"/>
</dbReference>
<dbReference type="PANTHER" id="PTHR21666">
    <property type="entry name" value="PEPTIDASE-RELATED"/>
    <property type="match status" value="1"/>
</dbReference>
<dbReference type="STRING" id="1802661.A2649_02100"/>
<sequence length="299" mass="33368">MRNCIRLATTVFFFLFQPLAGAQAQSFRALESKVEQGGVLIIKIAPQWQSPAVFNPAISLFGNQYLPNKYGEVFVGVDVSTKPGEYVAILIEYGRGLQLNNDQEILKIVERSFYTRKRSPFIPTGKWEQERKVIRAAFDKGDYFEKYFDREFINPMDKLVIDRNRTIGEESSPFGKGHNGVDLITLDPGTGKHKRPVKAVNSGKVALIAKNYSIEGNMVIIDHGSGIFSGYMHLSGFSVSRVGQMVNKNEIIAMSGDTGNAKKGGPHLHFFVKVRTKDGSSDVYVDPLAFFDTMNSVLR</sequence>
<feature type="domain" description="M23ase beta-sheet core" evidence="3">
    <location>
        <begin position="177"/>
        <end position="275"/>
    </location>
</feature>
<feature type="chain" id="PRO_5009535313" description="M23ase beta-sheet core domain-containing protein" evidence="2">
    <location>
        <begin position="23"/>
        <end position="299"/>
    </location>
</feature>
<protein>
    <recommendedName>
        <fullName evidence="3">M23ase beta-sheet core domain-containing protein</fullName>
    </recommendedName>
</protein>
<name>A0A1F8EE96_9BACT</name>